<feature type="binding site" evidence="6">
    <location>
        <position position="84"/>
    </location>
    <ligand>
        <name>S-adenosyl-L-methionine</name>
        <dbReference type="ChEBI" id="CHEBI:59789"/>
    </ligand>
</feature>
<dbReference type="GO" id="GO:0032259">
    <property type="term" value="P:methylation"/>
    <property type="evidence" value="ECO:0007669"/>
    <property type="project" value="UniProtKB-KW"/>
</dbReference>
<keyword evidence="3 6" id="KW-0489">Methyltransferase</keyword>
<evidence type="ECO:0000313" key="7">
    <source>
        <dbReference type="EMBL" id="WPL18810.1"/>
    </source>
</evidence>
<evidence type="ECO:0000313" key="8">
    <source>
        <dbReference type="Proteomes" id="UP001432180"/>
    </source>
</evidence>
<comment type="catalytic activity">
    <reaction evidence="6">
        <text>guanosine(527) in 16S rRNA + S-adenosyl-L-methionine = N(7)-methylguanosine(527) in 16S rRNA + S-adenosyl-L-homocysteine</text>
        <dbReference type="Rhea" id="RHEA:42732"/>
        <dbReference type="Rhea" id="RHEA-COMP:10209"/>
        <dbReference type="Rhea" id="RHEA-COMP:10210"/>
        <dbReference type="ChEBI" id="CHEBI:57856"/>
        <dbReference type="ChEBI" id="CHEBI:59789"/>
        <dbReference type="ChEBI" id="CHEBI:74269"/>
        <dbReference type="ChEBI" id="CHEBI:74480"/>
        <dbReference type="EC" id="2.1.1.170"/>
    </reaction>
</comment>
<keyword evidence="4 6" id="KW-0808">Transferase</keyword>
<feature type="binding site" evidence="6">
    <location>
        <position position="150"/>
    </location>
    <ligand>
        <name>S-adenosyl-L-methionine</name>
        <dbReference type="ChEBI" id="CHEBI:59789"/>
    </ligand>
</feature>
<evidence type="ECO:0000256" key="4">
    <source>
        <dbReference type="ARBA" id="ARBA00022679"/>
    </source>
</evidence>
<dbReference type="HAMAP" id="MF_00074">
    <property type="entry name" value="16SrRNA_methyltr_G"/>
    <property type="match status" value="1"/>
</dbReference>
<dbReference type="PIRSF" id="PIRSF003078">
    <property type="entry name" value="GidB"/>
    <property type="match status" value="1"/>
</dbReference>
<evidence type="ECO:0000256" key="3">
    <source>
        <dbReference type="ARBA" id="ARBA00022603"/>
    </source>
</evidence>
<dbReference type="InterPro" id="IPR003682">
    <property type="entry name" value="rRNA_ssu_MeTfrase_G"/>
</dbReference>
<keyword evidence="8" id="KW-1185">Reference proteome</keyword>
<protein>
    <recommendedName>
        <fullName evidence="6">Ribosomal RNA small subunit methyltransferase G</fullName>
        <ecNumber evidence="6">2.1.1.170</ecNumber>
    </recommendedName>
    <alternativeName>
        <fullName evidence="6">16S rRNA 7-methylguanosine methyltransferase</fullName>
        <shortName evidence="6">16S rRNA m7G methyltransferase</shortName>
    </alternativeName>
</protein>
<reference evidence="7 8" key="1">
    <citation type="journal article" date="2023" name="Microorganisms">
        <title>Thiorhodovibrio frisius and Trv. litoralis spp. nov., Two Novel Members from a Clade of Fastidious Purple Sulfur Bacteria That Exhibit Unique Red-Shifted Light-Harvesting Capabilities.</title>
        <authorList>
            <person name="Methner A."/>
            <person name="Kuzyk S.B."/>
            <person name="Petersen J."/>
            <person name="Bauer S."/>
            <person name="Brinkmann H."/>
            <person name="Sichau K."/>
            <person name="Wanner G."/>
            <person name="Wolf J."/>
            <person name="Neumann-Schaal M."/>
            <person name="Henke P."/>
            <person name="Tank M."/>
            <person name="Sproer C."/>
            <person name="Bunk B."/>
            <person name="Overmann J."/>
        </authorList>
    </citation>
    <scope>NUCLEOTIDE SEQUENCE [LARGE SCALE GENOMIC DNA]</scope>
    <source>
        <strain evidence="7 8">DSM 6702</strain>
    </source>
</reference>
<dbReference type="PANTHER" id="PTHR31760">
    <property type="entry name" value="S-ADENOSYL-L-METHIONINE-DEPENDENT METHYLTRANSFERASES SUPERFAMILY PROTEIN"/>
    <property type="match status" value="1"/>
</dbReference>
<evidence type="ECO:0000256" key="1">
    <source>
        <dbReference type="ARBA" id="ARBA00022490"/>
    </source>
</evidence>
<dbReference type="GO" id="GO:0008168">
    <property type="term" value="F:methyltransferase activity"/>
    <property type="evidence" value="ECO:0007669"/>
    <property type="project" value="UniProtKB-KW"/>
</dbReference>
<keyword evidence="5 6" id="KW-0949">S-adenosyl-L-methionine</keyword>
<keyword evidence="2 6" id="KW-0698">rRNA processing</keyword>
<dbReference type="EMBL" id="CP121472">
    <property type="protein sequence ID" value="WPL18810.1"/>
    <property type="molecule type" value="Genomic_DNA"/>
</dbReference>
<dbReference type="PANTHER" id="PTHR31760:SF0">
    <property type="entry name" value="S-ADENOSYL-L-METHIONINE-DEPENDENT METHYLTRANSFERASES SUPERFAMILY PROTEIN"/>
    <property type="match status" value="1"/>
</dbReference>
<dbReference type="InterPro" id="IPR029063">
    <property type="entry name" value="SAM-dependent_MTases_sf"/>
</dbReference>
<comment type="function">
    <text evidence="6">Specifically methylates the N7 position of guanine in position 527 of 16S rRNA.</text>
</comment>
<comment type="caution">
    <text evidence="6">Lacks conserved residue(s) required for the propagation of feature annotation.</text>
</comment>
<dbReference type="NCBIfam" id="TIGR00138">
    <property type="entry name" value="rsmG_gidB"/>
    <property type="match status" value="1"/>
</dbReference>
<dbReference type="SUPFAM" id="SSF53335">
    <property type="entry name" value="S-adenosyl-L-methionine-dependent methyltransferases"/>
    <property type="match status" value="1"/>
</dbReference>
<proteinExistence type="inferred from homology"/>
<gene>
    <name evidence="6 7" type="primary">rsmG</name>
    <name evidence="7" type="ORF">Thiowin_03901</name>
</gene>
<accession>A0ABZ0SDZ0</accession>
<sequence>MLASLRQPLSDRLHQGCARLGAPVANLSEAQRNALLDYVDLLAHWNSRFNLTAVRDPLDMIGHHLLDSLAAVDAFVASPVLDLGTGAGLPGIPLAIARPELQFVLLDSIGKKTRFVRQAAASLELANVTVIQARFESYQPAEKFATITARALAPLAALWSGSAHLRQPGAALLAYKGRRPDDEIATLRPPAGATGEGPSVTRVSVTRLEVPFVPGERHLIRID</sequence>
<keyword evidence="1 6" id="KW-0963">Cytoplasm</keyword>
<evidence type="ECO:0000256" key="2">
    <source>
        <dbReference type="ARBA" id="ARBA00022552"/>
    </source>
</evidence>
<feature type="binding site" evidence="6">
    <location>
        <position position="89"/>
    </location>
    <ligand>
        <name>S-adenosyl-L-methionine</name>
        <dbReference type="ChEBI" id="CHEBI:59789"/>
    </ligand>
</feature>
<name>A0ABZ0SDZ0_9GAMM</name>
<comment type="similarity">
    <text evidence="6">Belongs to the methyltransferase superfamily. RNA methyltransferase RsmG family.</text>
</comment>
<evidence type="ECO:0000256" key="5">
    <source>
        <dbReference type="ARBA" id="ARBA00022691"/>
    </source>
</evidence>
<comment type="subcellular location">
    <subcellularLocation>
        <location evidence="6">Cytoplasm</location>
    </subcellularLocation>
</comment>
<dbReference type="Gene3D" id="3.40.50.150">
    <property type="entry name" value="Vaccinia Virus protein VP39"/>
    <property type="match status" value="1"/>
</dbReference>
<dbReference type="EC" id="2.1.1.170" evidence="6"/>
<evidence type="ECO:0000256" key="6">
    <source>
        <dbReference type="HAMAP-Rule" id="MF_00074"/>
    </source>
</evidence>
<dbReference type="RefSeq" id="WP_328984551.1">
    <property type="nucleotide sequence ID" value="NZ_CP121472.1"/>
</dbReference>
<organism evidence="7 8">
    <name type="scientific">Thiorhodovibrio winogradskyi</name>
    <dbReference type="NCBI Taxonomy" id="77007"/>
    <lineage>
        <taxon>Bacteria</taxon>
        <taxon>Pseudomonadati</taxon>
        <taxon>Pseudomonadota</taxon>
        <taxon>Gammaproteobacteria</taxon>
        <taxon>Chromatiales</taxon>
        <taxon>Chromatiaceae</taxon>
        <taxon>Thiorhodovibrio</taxon>
    </lineage>
</organism>
<dbReference type="Proteomes" id="UP001432180">
    <property type="component" value="Chromosome"/>
</dbReference>
<dbReference type="Pfam" id="PF02527">
    <property type="entry name" value="GidB"/>
    <property type="match status" value="1"/>
</dbReference>